<gene>
    <name evidence="7" type="ordered locus">Nmlp_2533</name>
</gene>
<dbReference type="SUPFAM" id="SSF53067">
    <property type="entry name" value="Actin-like ATPase domain"/>
    <property type="match status" value="2"/>
</dbReference>
<dbReference type="InterPro" id="IPR009012">
    <property type="entry name" value="GrpE_head"/>
</dbReference>
<keyword evidence="7" id="KW-0808">Transferase</keyword>
<dbReference type="InterPro" id="IPR013126">
    <property type="entry name" value="Hsp_70_fam"/>
</dbReference>
<dbReference type="eggNOG" id="arCOG03060">
    <property type="taxonomic scope" value="Archaea"/>
</dbReference>
<proteinExistence type="inferred from homology"/>
<dbReference type="PROSITE" id="PS00108">
    <property type="entry name" value="PROTEIN_KINASE_ST"/>
    <property type="match status" value="1"/>
</dbReference>
<dbReference type="KEGG" id="nmo:Nmlp_2533"/>
<dbReference type="GO" id="GO:0140662">
    <property type="term" value="F:ATP-dependent protein folding chaperone"/>
    <property type="evidence" value="ECO:0007669"/>
    <property type="project" value="InterPro"/>
</dbReference>
<dbReference type="InterPro" id="IPR000740">
    <property type="entry name" value="GrpE"/>
</dbReference>
<dbReference type="AlphaFoldDB" id="M1XR65"/>
<keyword evidence="2" id="KW-0547">Nucleotide-binding</keyword>
<keyword evidence="7" id="KW-0418">Kinase</keyword>
<dbReference type="SUPFAM" id="SSF56112">
    <property type="entry name" value="Protein kinase-like (PK-like)"/>
    <property type="match status" value="1"/>
</dbReference>
<accession>M1XR65</accession>
<dbReference type="PROSITE" id="PS00107">
    <property type="entry name" value="PROTEIN_KINASE_ATP"/>
    <property type="match status" value="1"/>
</dbReference>
<evidence type="ECO:0000256" key="1">
    <source>
        <dbReference type="ARBA" id="ARBA00007381"/>
    </source>
</evidence>
<dbReference type="PROSITE" id="PS50011">
    <property type="entry name" value="PROTEIN_KINASE_DOM"/>
    <property type="match status" value="1"/>
</dbReference>
<dbReference type="CDD" id="cd10234">
    <property type="entry name" value="ASKHA_NBD_HSP70_DnaK-like"/>
    <property type="match status" value="1"/>
</dbReference>
<dbReference type="InterPro" id="IPR043129">
    <property type="entry name" value="ATPase_NBD"/>
</dbReference>
<evidence type="ECO:0000256" key="4">
    <source>
        <dbReference type="ARBA" id="ARBA00023186"/>
    </source>
</evidence>
<organism evidence="7 8">
    <name type="scientific">Natronomonas moolapensis (strain DSM 18674 / CECT 7526 / JCM 14361 / 8.8.11)</name>
    <dbReference type="NCBI Taxonomy" id="268739"/>
    <lineage>
        <taxon>Archaea</taxon>
        <taxon>Methanobacteriati</taxon>
        <taxon>Methanobacteriota</taxon>
        <taxon>Stenosarchaea group</taxon>
        <taxon>Halobacteria</taxon>
        <taxon>Halobacteriales</taxon>
        <taxon>Natronomonadaceae</taxon>
        <taxon>Natronomonas</taxon>
    </lineage>
</organism>
<dbReference type="GO" id="GO:0042803">
    <property type="term" value="F:protein homodimerization activity"/>
    <property type="evidence" value="ECO:0007669"/>
    <property type="project" value="InterPro"/>
</dbReference>
<protein>
    <submittedName>
        <fullName evidence="7">DnaK domain protein / protein kinase domain protein</fullName>
    </submittedName>
</protein>
<dbReference type="Gene3D" id="2.30.22.10">
    <property type="entry name" value="Head domain of nucleotide exchange factor GrpE"/>
    <property type="match status" value="1"/>
</dbReference>
<keyword evidence="4" id="KW-0143">Chaperone</keyword>
<feature type="coiled-coil region" evidence="5">
    <location>
        <begin position="227"/>
        <end position="258"/>
    </location>
</feature>
<dbReference type="Gene3D" id="1.10.510.10">
    <property type="entry name" value="Transferase(Phosphotransferase) domain 1"/>
    <property type="match status" value="1"/>
</dbReference>
<sequence length="1042" mass="115454">MVPGRDIIGIDLGTTNSAVAVMENGSPKITALGGAKRTMPSVVAFTDEGEPLVGKPAEDQAIQNPADTVESIKRHVGGDGYTVEAGGDEYTPEQISAMVLKKIKRNAEESLGHEVEKAVITVPAYFNDRQRRATKDAGELAGLEVDRIIDEPAAAAMAYGYDDESDQKVLVYDLGGGSFSVSVLDLGGGVFEIVTTDGNNTLGGDDWNQAIIEYLADSFEDEHGVDLRDDRQALRRLAEAAEEAKLELSSRMETAINLPFIATTGDGPIDLEQKLSRAEFESITNDLLEQTIQVTEQALDDAGYPVNDIDEVVLVGGSTRMPQVQNKIQEFTNQKPNKSVNPDEAVAKGAAVQGGVLSGKVDDIILLDVTPLSLGIEVEGGLFERLTEKNRTIPTAASKVFTTSHNDQTRLRIRIFQGEREIAAENELLGEFTLSNIPPAAAGVPQIEITLDIDENGIIAVEARNIETDDEESITIDELSDTPVTGSEIFSQRSLPALASIEDRFETLLLEGPVEFENETKIIEKAADLESTTKLIDLLVDQAVDFETDEQLLTELARGPGKFKNEEQLRSMLEKVIESEWDKENEPFELEDEEKLLETLVDGTIDIRNTLTRAQVYYQDNAHVTAPADNHIQPITNQIEELLDYFPDNFDQETAAVPDEILRFYTALEDLRNKLQQSELTTANLDAGIKRLDETLYAAGYAVIDPDPGSTTDPYRHKVWSKTESELTEGRVVRVREVGYERDGNIKREAKVVVSSGTRPVPETIPSPPRRSFTYEDFDYEEPLGQGGNADVHRATIETDDGRLRLAIKTPRMKGTLHAEAVNQIVDEAKLWQQLDDHDHIVSVVDYGSEPLPWIGMEYMDGGHFGERIAGMDIRQKCWTALTITRAVRHAHDRGVAHLDLKPENILFREVEDAWDPPKVADWGLSKHLLDHSQSVEGISPQYAAPEQFDSEAYGDTDTATDIYQLGAVSYELFTERPPFTGQTFEIVNKIQNEYLAPPSEHADIPAALDEIILKALKRRKADRYEHVLYLRDDLKEVFESI</sequence>
<dbReference type="PROSITE" id="PS00329">
    <property type="entry name" value="HSP70_2"/>
    <property type="match status" value="1"/>
</dbReference>
<feature type="domain" description="Protein kinase" evidence="6">
    <location>
        <begin position="778"/>
        <end position="1039"/>
    </location>
</feature>
<keyword evidence="5" id="KW-0175">Coiled coil</keyword>
<evidence type="ECO:0000256" key="3">
    <source>
        <dbReference type="ARBA" id="ARBA00022840"/>
    </source>
</evidence>
<dbReference type="HOGENOM" id="CLU_292348_0_0_2"/>
<dbReference type="GO" id="GO:0000774">
    <property type="term" value="F:adenyl-nucleotide exchange factor activity"/>
    <property type="evidence" value="ECO:0007669"/>
    <property type="project" value="InterPro"/>
</dbReference>
<dbReference type="InterPro" id="IPR018181">
    <property type="entry name" value="Heat_shock_70_CS"/>
</dbReference>
<dbReference type="CDD" id="cd14014">
    <property type="entry name" value="STKc_PknB_like"/>
    <property type="match status" value="1"/>
</dbReference>
<evidence type="ECO:0000313" key="8">
    <source>
        <dbReference type="Proteomes" id="UP000011867"/>
    </source>
</evidence>
<dbReference type="SUPFAM" id="SSF100920">
    <property type="entry name" value="Heat shock protein 70kD (HSP70), peptide-binding domain"/>
    <property type="match status" value="1"/>
</dbReference>
<evidence type="ECO:0000259" key="6">
    <source>
        <dbReference type="PROSITE" id="PS50011"/>
    </source>
</evidence>
<dbReference type="InterPro" id="IPR008271">
    <property type="entry name" value="Ser/Thr_kinase_AS"/>
</dbReference>
<evidence type="ECO:0000256" key="5">
    <source>
        <dbReference type="SAM" id="Coils"/>
    </source>
</evidence>
<dbReference type="Pfam" id="PF00069">
    <property type="entry name" value="Pkinase"/>
    <property type="match status" value="1"/>
</dbReference>
<dbReference type="Proteomes" id="UP000011867">
    <property type="component" value="Chromosome"/>
</dbReference>
<keyword evidence="3" id="KW-0067">ATP-binding</keyword>
<evidence type="ECO:0000256" key="2">
    <source>
        <dbReference type="ARBA" id="ARBA00022741"/>
    </source>
</evidence>
<reference evidence="7 8" key="1">
    <citation type="journal article" date="2013" name="Genome Announc.">
        <title>Genome of the haloarchaeon Natronomonas moolapensis, a neutrophilic member of a previously haloalkaliphilic genus.</title>
        <authorList>
            <person name="Dyall-Smith M.L."/>
            <person name="Pfeiffer F."/>
            <person name="Oberwinkler T."/>
            <person name="Klee K."/>
            <person name="Rampp M."/>
            <person name="Palm P."/>
            <person name="Gross K."/>
            <person name="Schuster S.C."/>
            <person name="Oesterhelt D."/>
        </authorList>
    </citation>
    <scope>NUCLEOTIDE SEQUENCE [LARGE SCALE GENOMIC DNA]</scope>
    <source>
        <strain evidence="8">DSM 18674 / JCM 14361 / 8.8.11</strain>
    </source>
</reference>
<dbReference type="GO" id="GO:0004672">
    <property type="term" value="F:protein kinase activity"/>
    <property type="evidence" value="ECO:0007669"/>
    <property type="project" value="InterPro"/>
</dbReference>
<dbReference type="eggNOG" id="arCOG03682">
    <property type="taxonomic scope" value="Archaea"/>
</dbReference>
<dbReference type="GO" id="GO:0051087">
    <property type="term" value="F:protein-folding chaperone binding"/>
    <property type="evidence" value="ECO:0007669"/>
    <property type="project" value="InterPro"/>
</dbReference>
<dbReference type="Gene3D" id="3.90.640.10">
    <property type="entry name" value="Actin, Chain A, domain 4"/>
    <property type="match status" value="1"/>
</dbReference>
<dbReference type="PANTHER" id="PTHR19375">
    <property type="entry name" value="HEAT SHOCK PROTEIN 70KDA"/>
    <property type="match status" value="1"/>
</dbReference>
<dbReference type="InterPro" id="IPR017441">
    <property type="entry name" value="Protein_kinase_ATP_BS"/>
</dbReference>
<dbReference type="Gene3D" id="2.60.34.10">
    <property type="entry name" value="Substrate Binding Domain Of DNAk, Chain A, domain 1"/>
    <property type="match status" value="1"/>
</dbReference>
<dbReference type="FunFam" id="3.90.640.10:FF:000003">
    <property type="entry name" value="Molecular chaperone DnaK"/>
    <property type="match status" value="1"/>
</dbReference>
<dbReference type="GO" id="GO:0005524">
    <property type="term" value="F:ATP binding"/>
    <property type="evidence" value="ECO:0007669"/>
    <property type="project" value="UniProtKB-KW"/>
</dbReference>
<dbReference type="eggNOG" id="arCOG04772">
    <property type="taxonomic scope" value="Archaea"/>
</dbReference>
<dbReference type="Gene3D" id="3.30.200.20">
    <property type="entry name" value="Phosphorylase Kinase, domain 1"/>
    <property type="match status" value="1"/>
</dbReference>
<dbReference type="InterPro" id="IPR029047">
    <property type="entry name" value="HSP70_peptide-bd_sf"/>
</dbReference>
<comment type="similarity">
    <text evidence="1">Belongs to the heat shock protein 70 family.</text>
</comment>
<dbReference type="STRING" id="268739.Nmlp_2533"/>
<dbReference type="FunFam" id="3.30.420.40:FF:000071">
    <property type="entry name" value="Molecular chaperone DnaK"/>
    <property type="match status" value="1"/>
</dbReference>
<dbReference type="PROSITE" id="PS00297">
    <property type="entry name" value="HSP70_1"/>
    <property type="match status" value="1"/>
</dbReference>
<evidence type="ECO:0000313" key="7">
    <source>
        <dbReference type="EMBL" id="CCQ36696.1"/>
    </source>
</evidence>
<dbReference type="Pfam" id="PF01025">
    <property type="entry name" value="GrpE"/>
    <property type="match status" value="1"/>
</dbReference>
<keyword evidence="8" id="KW-1185">Reference proteome</keyword>
<dbReference type="Gene3D" id="3.30.420.40">
    <property type="match status" value="2"/>
</dbReference>
<dbReference type="EMBL" id="HF582854">
    <property type="protein sequence ID" value="CCQ36696.1"/>
    <property type="molecule type" value="Genomic_DNA"/>
</dbReference>
<dbReference type="NCBIfam" id="NF001413">
    <property type="entry name" value="PRK00290.1"/>
    <property type="match status" value="1"/>
</dbReference>
<dbReference type="InterPro" id="IPR000719">
    <property type="entry name" value="Prot_kinase_dom"/>
</dbReference>
<dbReference type="Pfam" id="PF00012">
    <property type="entry name" value="HSP70"/>
    <property type="match status" value="1"/>
</dbReference>
<name>M1XR65_NATM8</name>
<dbReference type="InterPro" id="IPR011009">
    <property type="entry name" value="Kinase-like_dom_sf"/>
</dbReference>
<dbReference type="OrthoDB" id="41005at2157"/>
<dbReference type="PRINTS" id="PR00301">
    <property type="entry name" value="HEATSHOCK70"/>
</dbReference>
<dbReference type="SMART" id="SM00220">
    <property type="entry name" value="S_TKc"/>
    <property type="match status" value="1"/>
</dbReference>